<sequence>MKKKTREISIDGKKYTYVINQKYIQNKSHITLKISLKDLRNSACIYRFITWEDAIAGSPLIVGVAIRKRDTDGIVNFNLHHPKQIYRFIVFALDNGWNGESVMEFDGLDIMSKLGFEVLWLKPNL</sequence>
<dbReference type="AlphaFoldDB" id="A0A7G5BSY3"/>
<evidence type="ECO:0000313" key="2">
    <source>
        <dbReference type="Proteomes" id="UP000515679"/>
    </source>
</evidence>
<evidence type="ECO:0000313" key="1">
    <source>
        <dbReference type="EMBL" id="QMV40067.1"/>
    </source>
</evidence>
<name>A0A7G5BSY3_9BACL</name>
<dbReference type="EMBL" id="CP041969">
    <property type="protein sequence ID" value="QMV40067.1"/>
    <property type="molecule type" value="Genomic_DNA"/>
</dbReference>
<organism evidence="1 2">
    <name type="scientific">Cohnella cholangitidis</name>
    <dbReference type="NCBI Taxonomy" id="2598458"/>
    <lineage>
        <taxon>Bacteria</taxon>
        <taxon>Bacillati</taxon>
        <taxon>Bacillota</taxon>
        <taxon>Bacilli</taxon>
        <taxon>Bacillales</taxon>
        <taxon>Paenibacillaceae</taxon>
        <taxon>Cohnella</taxon>
    </lineage>
</organism>
<accession>A0A7G5BSY3</accession>
<protein>
    <submittedName>
        <fullName evidence="1">Uncharacterized protein</fullName>
    </submittedName>
</protein>
<dbReference type="Proteomes" id="UP000515679">
    <property type="component" value="Chromosome"/>
</dbReference>
<reference evidence="1 2" key="1">
    <citation type="submission" date="2019-07" db="EMBL/GenBank/DDBJ databases">
        <authorList>
            <person name="Kim J.K."/>
            <person name="Cheong H.-M."/>
            <person name="Choi Y."/>
            <person name="Hwang K.J."/>
            <person name="Lee S."/>
            <person name="Choi C."/>
        </authorList>
    </citation>
    <scope>NUCLEOTIDE SEQUENCE [LARGE SCALE GENOMIC DNA]</scope>
    <source>
        <strain evidence="1 2">KS 22</strain>
    </source>
</reference>
<gene>
    <name evidence="1" type="ORF">FPL14_01775</name>
</gene>
<dbReference type="KEGG" id="cchl:FPL14_01775"/>
<keyword evidence="2" id="KW-1185">Reference proteome</keyword>
<dbReference type="RefSeq" id="WP_182301404.1">
    <property type="nucleotide sequence ID" value="NZ_CP041969.1"/>
</dbReference>
<proteinExistence type="predicted"/>